<evidence type="ECO:0000313" key="5">
    <source>
        <dbReference type="Proteomes" id="UP001217500"/>
    </source>
</evidence>
<evidence type="ECO:0000256" key="2">
    <source>
        <dbReference type="ARBA" id="ARBA00022525"/>
    </source>
</evidence>
<dbReference type="AlphaFoldDB" id="A0AAE9XMX0"/>
<dbReference type="Gene3D" id="2.150.10.10">
    <property type="entry name" value="Serralysin-like metalloprotease, C-terminal"/>
    <property type="match status" value="5"/>
</dbReference>
<name>A0AAE9XMX0_9PROT</name>
<reference evidence="4" key="1">
    <citation type="submission" date="2023-01" db="EMBL/GenBank/DDBJ databases">
        <title>The genome sequence of Kordiimonadaceae bacterium 6D33.</title>
        <authorList>
            <person name="Liu Y."/>
        </authorList>
    </citation>
    <scope>NUCLEOTIDE SEQUENCE</scope>
    <source>
        <strain evidence="4">6D33</strain>
    </source>
</reference>
<dbReference type="InterPro" id="IPR011049">
    <property type="entry name" value="Serralysin-like_metalloprot_C"/>
</dbReference>
<protein>
    <submittedName>
        <fullName evidence="4">Calcium-binding protein</fullName>
    </submittedName>
</protein>
<sequence>MPDAPLSGPLSAHSSEPSPPVKALLTIVGTTLPEVLVGGPDGDIIEGFGGDDTLRGGDGNDTLRGGDGDDLTLGGKGNDLVYLGKGNDVAWAGNGDTGRDTLYGESGNDVLAGGAGDDMLYGGTGGDTLYGGAGDDKIYGKLPGKPDRDQANAIWAGNGNDYIEAGSAGDVIGGGQGNDTLIGNVGADTLYGGAGANGGNDLIEAGGGDDRVFASNGTDTVLGGDGNDTLYGGDMDDVLDGGDGADFLYGGTGDDVIAGGDGDDTIQSGPGNDTVTGGLGADTFIFVANGGDDTIADFDIAADTLALAESGADFTSIDDLISASSNTTQGGKAGTLIDLGGGNSLFIEAVTVADLDDIAVTFEPPPEPEPEPDADIPGDTSSTVTLAVGGSLTSYLDSAVDQDWINISFEAARFYTLTFQNLSFLPQTLDYPDYIGIHPGLIDTTGGLRGISGPTNDSFHYVTMATKLSGDFFLSIRATGGKMGEYRVTLSAGESATVDLYSASRSGAGQMHWDSYGESYFAAGIQSPGDVDWLAISLSADTSYTFSMSPETFFGYTIDPKIVGVYNSAGTAVDGAEILDSANLAQVTFYAPESGTYYVAVGADGGTTGHYSTSTVEAVGVEAASDSNPTPAAMAKRDDPVNAPQDMGVNLSGNCMEIEAHQAFDFGAPDPHTNYW</sequence>
<proteinExistence type="predicted"/>
<keyword evidence="2" id="KW-0964">Secreted</keyword>
<dbReference type="Gene3D" id="2.60.120.380">
    <property type="match status" value="2"/>
</dbReference>
<dbReference type="PRINTS" id="PR00313">
    <property type="entry name" value="CABNDNGRPT"/>
</dbReference>
<dbReference type="RefSeq" id="WP_289503668.1">
    <property type="nucleotide sequence ID" value="NZ_CP116805.1"/>
</dbReference>
<dbReference type="GO" id="GO:0005509">
    <property type="term" value="F:calcium ion binding"/>
    <property type="evidence" value="ECO:0007669"/>
    <property type="project" value="InterPro"/>
</dbReference>
<feature type="region of interest" description="Disordered" evidence="3">
    <location>
        <begin position="1"/>
        <end position="20"/>
    </location>
</feature>
<evidence type="ECO:0000256" key="1">
    <source>
        <dbReference type="ARBA" id="ARBA00004613"/>
    </source>
</evidence>
<comment type="subcellular location">
    <subcellularLocation>
        <location evidence="1">Secreted</location>
    </subcellularLocation>
</comment>
<keyword evidence="5" id="KW-1185">Reference proteome</keyword>
<dbReference type="Proteomes" id="UP001217500">
    <property type="component" value="Chromosome"/>
</dbReference>
<dbReference type="KEGG" id="gso:PH603_15530"/>
<dbReference type="GO" id="GO:0005576">
    <property type="term" value="C:extracellular region"/>
    <property type="evidence" value="ECO:0007669"/>
    <property type="project" value="UniProtKB-SubCell"/>
</dbReference>
<dbReference type="InterPro" id="IPR050557">
    <property type="entry name" value="RTX_toxin/Mannuronan_C5-epim"/>
</dbReference>
<dbReference type="EMBL" id="CP116805">
    <property type="protein sequence ID" value="WCL53948.1"/>
    <property type="molecule type" value="Genomic_DNA"/>
</dbReference>
<organism evidence="4 5">
    <name type="scientific">Gimibacter soli</name>
    <dbReference type="NCBI Taxonomy" id="3024400"/>
    <lineage>
        <taxon>Bacteria</taxon>
        <taxon>Pseudomonadati</taxon>
        <taxon>Pseudomonadota</taxon>
        <taxon>Alphaproteobacteria</taxon>
        <taxon>Kordiimonadales</taxon>
        <taxon>Temperatibacteraceae</taxon>
        <taxon>Gimibacter</taxon>
    </lineage>
</organism>
<dbReference type="InterPro" id="IPR001343">
    <property type="entry name" value="Hemolysn_Ca-bd"/>
</dbReference>
<dbReference type="Pfam" id="PF00353">
    <property type="entry name" value="HemolysinCabind"/>
    <property type="match status" value="5"/>
</dbReference>
<accession>A0AAE9XMX0</accession>
<evidence type="ECO:0000256" key="3">
    <source>
        <dbReference type="SAM" id="MobiDB-lite"/>
    </source>
</evidence>
<dbReference type="PANTHER" id="PTHR38340">
    <property type="entry name" value="S-LAYER PROTEIN"/>
    <property type="match status" value="1"/>
</dbReference>
<evidence type="ECO:0000313" key="4">
    <source>
        <dbReference type="EMBL" id="WCL53948.1"/>
    </source>
</evidence>
<dbReference type="PANTHER" id="PTHR38340:SF1">
    <property type="entry name" value="S-LAYER PROTEIN"/>
    <property type="match status" value="1"/>
</dbReference>
<dbReference type="PROSITE" id="PS00330">
    <property type="entry name" value="HEMOLYSIN_CALCIUM"/>
    <property type="match status" value="5"/>
</dbReference>
<dbReference type="SUPFAM" id="SSF51120">
    <property type="entry name" value="beta-Roll"/>
    <property type="match status" value="3"/>
</dbReference>
<dbReference type="InterPro" id="IPR018511">
    <property type="entry name" value="Hemolysin-typ_Ca-bd_CS"/>
</dbReference>
<gene>
    <name evidence="4" type="ORF">PH603_15530</name>
</gene>